<name>D3AY58_HETP5</name>
<dbReference type="Pfam" id="PF00743">
    <property type="entry name" value="FMO-like"/>
    <property type="match status" value="1"/>
</dbReference>
<comment type="similarity">
    <text evidence="1">Belongs to the FMO family.</text>
</comment>
<dbReference type="OMA" id="CTGYKND"/>
<accession>D3AY58</accession>
<comment type="caution">
    <text evidence="6">The sequence shown here is derived from an EMBL/GenBank/DDBJ whole genome shotgun (WGS) entry which is preliminary data.</text>
</comment>
<evidence type="ECO:0000313" key="6">
    <source>
        <dbReference type="EMBL" id="EFA85885.1"/>
    </source>
</evidence>
<dbReference type="PRINTS" id="PR00370">
    <property type="entry name" value="FMOXYGENASE"/>
</dbReference>
<dbReference type="GO" id="GO:0050661">
    <property type="term" value="F:NADP binding"/>
    <property type="evidence" value="ECO:0007669"/>
    <property type="project" value="InterPro"/>
</dbReference>
<dbReference type="SUPFAM" id="SSF51905">
    <property type="entry name" value="FAD/NAD(P)-binding domain"/>
    <property type="match status" value="1"/>
</dbReference>
<keyword evidence="2" id="KW-0285">Flavoprotein</keyword>
<protein>
    <recommendedName>
        <fullName evidence="8">Flavin-containing monooxygenase</fullName>
    </recommendedName>
</protein>
<dbReference type="PROSITE" id="PS51257">
    <property type="entry name" value="PROKAR_LIPOPROTEIN"/>
    <property type="match status" value="1"/>
</dbReference>
<proteinExistence type="inferred from homology"/>
<dbReference type="InParanoid" id="D3AY58"/>
<evidence type="ECO:0000313" key="7">
    <source>
        <dbReference type="Proteomes" id="UP000001396"/>
    </source>
</evidence>
<keyword evidence="7" id="KW-1185">Reference proteome</keyword>
<evidence type="ECO:0000256" key="3">
    <source>
        <dbReference type="ARBA" id="ARBA00022827"/>
    </source>
</evidence>
<dbReference type="InterPro" id="IPR050346">
    <property type="entry name" value="FMO-like"/>
</dbReference>
<dbReference type="Gene3D" id="3.50.50.60">
    <property type="entry name" value="FAD/NAD(P)-binding domain"/>
    <property type="match status" value="3"/>
</dbReference>
<dbReference type="GO" id="GO:0004499">
    <property type="term" value="F:N,N-dimethylaniline monooxygenase activity"/>
    <property type="evidence" value="ECO:0007669"/>
    <property type="project" value="InterPro"/>
</dbReference>
<evidence type="ECO:0000256" key="4">
    <source>
        <dbReference type="ARBA" id="ARBA00022857"/>
    </source>
</evidence>
<dbReference type="PANTHER" id="PTHR23023">
    <property type="entry name" value="DIMETHYLANILINE MONOOXYGENASE"/>
    <property type="match status" value="1"/>
</dbReference>
<dbReference type="FunCoup" id="D3AY58">
    <property type="interactions" value="6"/>
</dbReference>
<evidence type="ECO:0008006" key="8">
    <source>
        <dbReference type="Google" id="ProtNLM"/>
    </source>
</evidence>
<gene>
    <name evidence="6" type="ORF">PPL_01117</name>
</gene>
<dbReference type="GeneID" id="31356647"/>
<dbReference type="PIRSF" id="PIRSF000332">
    <property type="entry name" value="FMO"/>
    <property type="match status" value="1"/>
</dbReference>
<dbReference type="InterPro" id="IPR000960">
    <property type="entry name" value="Flavin_mOase"/>
</dbReference>
<keyword evidence="4" id="KW-0521">NADP</keyword>
<evidence type="ECO:0000256" key="5">
    <source>
        <dbReference type="ARBA" id="ARBA00023002"/>
    </source>
</evidence>
<organism evidence="6 7">
    <name type="scientific">Heterostelium pallidum (strain ATCC 26659 / Pp 5 / PN500)</name>
    <name type="common">Cellular slime mold</name>
    <name type="synonym">Polysphondylium pallidum</name>
    <dbReference type="NCBI Taxonomy" id="670386"/>
    <lineage>
        <taxon>Eukaryota</taxon>
        <taxon>Amoebozoa</taxon>
        <taxon>Evosea</taxon>
        <taxon>Eumycetozoa</taxon>
        <taxon>Dictyostelia</taxon>
        <taxon>Acytosteliales</taxon>
        <taxon>Acytosteliaceae</taxon>
        <taxon>Heterostelium</taxon>
    </lineage>
</organism>
<dbReference type="InterPro" id="IPR036188">
    <property type="entry name" value="FAD/NAD-bd_sf"/>
</dbReference>
<sequence>MLGNKTVAIIGGGPSGLVSCKSALESRLIPTVFEKNSDIGGVWSLSNGKVWDSLKTNLSVNTMMFSDYPWESDWYYGSGDFPTHLEMTAYLERYVEHFKLKGHIKFGCNVTSVHQESNGLKWIVEYSTTSTIAEKNREPVTQKQTFDCIIVAGGMFQKQRSIELVDKEKFTGEITSSGDYRNQTAFLGKSVLVVGDCNSGCEIAAELAENTVIKVTQVIKKIPWVLDKYLTKPSSNENPLVFPVEVAFFSREGSDFAKKNFKSEQQSFIDMNEWLSNVCSKQQTHKSLHKPMPSDVTPFIVISQNYTDCVINEKITVVQHPIAKIQGKTVEFANGESREIDHILCANGYSYELPYLSEEILKDLDYNPNNKKIPIILHKSTFHPTLQNIGFVGWFLPAMFPIIELQARWLSLVFSENLEPPTKEQIVEGLKEERAILASPFQKQYPHVEMVDMGDEIATIIGVMPDLEKIKSEDPHLYKLIYNNAFSTSSYRLTGPHSNQQLAKSILNNINNKYYCKNK</sequence>
<dbReference type="InterPro" id="IPR020946">
    <property type="entry name" value="Flavin_mOase-like"/>
</dbReference>
<dbReference type="STRING" id="670386.D3AY58"/>
<reference evidence="6 7" key="1">
    <citation type="journal article" date="2011" name="Genome Res.">
        <title>Phylogeny-wide analysis of social amoeba genomes highlights ancient origins for complex intercellular communication.</title>
        <authorList>
            <person name="Heidel A.J."/>
            <person name="Lawal H.M."/>
            <person name="Felder M."/>
            <person name="Schilde C."/>
            <person name="Helps N.R."/>
            <person name="Tunggal B."/>
            <person name="Rivero F."/>
            <person name="John U."/>
            <person name="Schleicher M."/>
            <person name="Eichinger L."/>
            <person name="Platzer M."/>
            <person name="Noegel A.A."/>
            <person name="Schaap P."/>
            <person name="Gloeckner G."/>
        </authorList>
    </citation>
    <scope>NUCLEOTIDE SEQUENCE [LARGE SCALE GENOMIC DNA]</scope>
    <source>
        <strain evidence="7">ATCC 26659 / Pp 5 / PN500</strain>
    </source>
</reference>
<dbReference type="RefSeq" id="XP_020437991.1">
    <property type="nucleotide sequence ID" value="XM_020572133.1"/>
</dbReference>
<evidence type="ECO:0000256" key="2">
    <source>
        <dbReference type="ARBA" id="ARBA00022630"/>
    </source>
</evidence>
<keyword evidence="5" id="KW-0560">Oxidoreductase</keyword>
<evidence type="ECO:0000256" key="1">
    <source>
        <dbReference type="ARBA" id="ARBA00009183"/>
    </source>
</evidence>
<keyword evidence="3" id="KW-0274">FAD</keyword>
<dbReference type="AlphaFoldDB" id="D3AY58"/>
<dbReference type="EMBL" id="ADBJ01000004">
    <property type="protein sequence ID" value="EFA85885.1"/>
    <property type="molecule type" value="Genomic_DNA"/>
</dbReference>
<dbReference type="GO" id="GO:0050660">
    <property type="term" value="F:flavin adenine dinucleotide binding"/>
    <property type="evidence" value="ECO:0007669"/>
    <property type="project" value="InterPro"/>
</dbReference>
<dbReference type="Proteomes" id="UP000001396">
    <property type="component" value="Unassembled WGS sequence"/>
</dbReference>